<dbReference type="InterPro" id="IPR002347">
    <property type="entry name" value="SDR_fam"/>
</dbReference>
<keyword evidence="2" id="KW-0560">Oxidoreductase</keyword>
<dbReference type="PANTHER" id="PTHR42879:SF2">
    <property type="entry name" value="3-OXOACYL-[ACYL-CARRIER-PROTEIN] REDUCTASE FABG"/>
    <property type="match status" value="1"/>
</dbReference>
<dbReference type="NCBIfam" id="NF047420">
    <property type="entry name" value="EF_P_mod_YmfI"/>
    <property type="match status" value="1"/>
</dbReference>
<organism evidence="3 4">
    <name type="scientific">Vagococcus fluvialis</name>
    <dbReference type="NCBI Taxonomy" id="2738"/>
    <lineage>
        <taxon>Bacteria</taxon>
        <taxon>Bacillati</taxon>
        <taxon>Bacillota</taxon>
        <taxon>Bacilli</taxon>
        <taxon>Lactobacillales</taxon>
        <taxon>Enterococcaceae</taxon>
        <taxon>Vagococcus</taxon>
    </lineage>
</organism>
<evidence type="ECO:0000313" key="4">
    <source>
        <dbReference type="Proteomes" id="UP000288197"/>
    </source>
</evidence>
<name>A0A369B109_9ENTE</name>
<reference evidence="3 4" key="1">
    <citation type="submission" date="2017-05" db="EMBL/GenBank/DDBJ databases">
        <title>Vagococcus spp. assemblies.</title>
        <authorList>
            <person name="Gulvik C.A."/>
        </authorList>
    </citation>
    <scope>NUCLEOTIDE SEQUENCE [LARGE SCALE GENOMIC DNA]</scope>
    <source>
        <strain evidence="3 4">NCFB 2497</strain>
    </source>
</reference>
<dbReference type="OrthoDB" id="9803333at2"/>
<protein>
    <submittedName>
        <fullName evidence="3">3-oxoacyl-ACP reductase</fullName>
    </submittedName>
</protein>
<dbReference type="PANTHER" id="PTHR42879">
    <property type="entry name" value="3-OXOACYL-(ACYL-CARRIER-PROTEIN) REDUCTASE"/>
    <property type="match status" value="1"/>
</dbReference>
<gene>
    <name evidence="3" type="ORF">CBF32_01490</name>
</gene>
<dbReference type="SUPFAM" id="SSF51735">
    <property type="entry name" value="NAD(P)-binding Rossmann-fold domains"/>
    <property type="match status" value="1"/>
</dbReference>
<dbReference type="RefSeq" id="WP_114288707.1">
    <property type="nucleotide sequence ID" value="NZ_CP081470.1"/>
</dbReference>
<comment type="similarity">
    <text evidence="1">Belongs to the short-chain dehydrogenases/reductases (SDR) family.</text>
</comment>
<evidence type="ECO:0000256" key="2">
    <source>
        <dbReference type="ARBA" id="ARBA00023002"/>
    </source>
</evidence>
<dbReference type="EMBL" id="NGJX01000001">
    <property type="protein sequence ID" value="RSU05698.1"/>
    <property type="molecule type" value="Genomic_DNA"/>
</dbReference>
<dbReference type="InterPro" id="IPR036291">
    <property type="entry name" value="NAD(P)-bd_dom_sf"/>
</dbReference>
<dbReference type="FunFam" id="3.40.50.720:FF:000173">
    <property type="entry name" value="3-oxoacyl-[acyl-carrier protein] reductase"/>
    <property type="match status" value="1"/>
</dbReference>
<dbReference type="GeneID" id="63145414"/>
<evidence type="ECO:0000313" key="3">
    <source>
        <dbReference type="EMBL" id="RSU05698.1"/>
    </source>
</evidence>
<comment type="caution">
    <text evidence="3">The sequence shown here is derived from an EMBL/GenBank/DDBJ whole genome shotgun (WGS) entry which is preliminary data.</text>
</comment>
<dbReference type="Pfam" id="PF00106">
    <property type="entry name" value="adh_short"/>
    <property type="match status" value="1"/>
</dbReference>
<proteinExistence type="inferred from homology"/>
<evidence type="ECO:0000256" key="1">
    <source>
        <dbReference type="ARBA" id="ARBA00006484"/>
    </source>
</evidence>
<sequence>MKYVLVTGASGDIGSACVKQLAQNGYSIYCHYHTQKDKAEKLIHDLQDKYPKQDFFMVQADLSKDSGLNQILQSIFQLDGLIFAHGGTSYNLLTELKPEEFDSMWQTHLKTPMLLCQNLQTKLSTSRHGRIIFISSVYGLIGSSMEVLYSTLKGGQIAFANAYAKEVATLGITINTIAPGAVDTQMNTDWSLKEKEELLDEIPLHRMALPDEIASLALYLLSENASYITGTSIPVTGGWKI</sequence>
<accession>A0A369B109</accession>
<dbReference type="AlphaFoldDB" id="A0A369B109"/>
<dbReference type="GO" id="GO:0016491">
    <property type="term" value="F:oxidoreductase activity"/>
    <property type="evidence" value="ECO:0007669"/>
    <property type="project" value="UniProtKB-KW"/>
</dbReference>
<dbReference type="InterPro" id="IPR050259">
    <property type="entry name" value="SDR"/>
</dbReference>
<keyword evidence="4" id="KW-1185">Reference proteome</keyword>
<dbReference type="Gene3D" id="3.40.50.720">
    <property type="entry name" value="NAD(P)-binding Rossmann-like Domain"/>
    <property type="match status" value="1"/>
</dbReference>
<dbReference type="PRINTS" id="PR00081">
    <property type="entry name" value="GDHRDH"/>
</dbReference>
<dbReference type="Proteomes" id="UP000288197">
    <property type="component" value="Unassembled WGS sequence"/>
</dbReference>